<evidence type="ECO:0000313" key="7">
    <source>
        <dbReference type="Proteomes" id="UP001279642"/>
    </source>
</evidence>
<comment type="caution">
    <text evidence="6">The sequence shown here is derived from an EMBL/GenBank/DDBJ whole genome shotgun (WGS) entry which is preliminary data.</text>
</comment>
<evidence type="ECO:0000256" key="3">
    <source>
        <dbReference type="PROSITE-ProRule" id="PRU00339"/>
    </source>
</evidence>
<evidence type="ECO:0000256" key="5">
    <source>
        <dbReference type="SAM" id="SignalP"/>
    </source>
</evidence>
<evidence type="ECO:0000256" key="1">
    <source>
        <dbReference type="ARBA" id="ARBA00022737"/>
    </source>
</evidence>
<feature type="repeat" description="TPR" evidence="3">
    <location>
        <begin position="207"/>
        <end position="240"/>
    </location>
</feature>
<dbReference type="PROSITE" id="PS50005">
    <property type="entry name" value="TPR"/>
    <property type="match status" value="3"/>
</dbReference>
<dbReference type="Proteomes" id="UP001279642">
    <property type="component" value="Unassembled WGS sequence"/>
</dbReference>
<feature type="signal peptide" evidence="5">
    <location>
        <begin position="1"/>
        <end position="38"/>
    </location>
</feature>
<feature type="repeat" description="TPR" evidence="3">
    <location>
        <begin position="241"/>
        <end position="274"/>
    </location>
</feature>
<dbReference type="SUPFAM" id="SSF48452">
    <property type="entry name" value="TPR-like"/>
    <property type="match status" value="2"/>
</dbReference>
<keyword evidence="5" id="KW-0732">Signal</keyword>
<dbReference type="SMART" id="SM00028">
    <property type="entry name" value="TPR"/>
    <property type="match status" value="6"/>
</dbReference>
<keyword evidence="1" id="KW-0677">Repeat</keyword>
<dbReference type="EMBL" id="JAXCLW010000001">
    <property type="protein sequence ID" value="MDY0882137.1"/>
    <property type="molecule type" value="Genomic_DNA"/>
</dbReference>
<proteinExistence type="predicted"/>
<dbReference type="PANTHER" id="PTHR44858">
    <property type="entry name" value="TETRATRICOPEPTIDE REPEAT PROTEIN 6"/>
    <property type="match status" value="1"/>
</dbReference>
<organism evidence="6 7">
    <name type="scientific">Dongia soli</name>
    <dbReference type="NCBI Taxonomy" id="600628"/>
    <lineage>
        <taxon>Bacteria</taxon>
        <taxon>Pseudomonadati</taxon>
        <taxon>Pseudomonadota</taxon>
        <taxon>Alphaproteobacteria</taxon>
        <taxon>Rhodospirillales</taxon>
        <taxon>Dongiaceae</taxon>
        <taxon>Dongia</taxon>
    </lineage>
</organism>
<sequence length="399" mass="43124">MRSTGTCRPVFIFRSAAALCCATALAVILAAASLPARAEVLLPEQRDGPAKQDMEQQQLPRATPAPDIAPGKDMADCLDNDDAQLRIVACTHAIEGKQVAGDDLAAAYYNRAIGYTLLRKYDAAINDFGQTLKIKPGLPAALVNRGTTQLRANRPMAAKQDFDAALAKDPDNVDARYLRAWVAASQGKDNDAIADLGTLLKTHPDHLDALLDRGGLYIRAGKFDEAIRDFTAMLKLDPKAAAGYYNRGRARYAKGDYAGAANDFASAMKARDDNPYAALRLNLARQFAAHLQKKGKTEGDPAALKAAADKLLDEQWPVQILRYFQNKTDAKAIFALIDKDYPVQGPALRCEVNYYLGQAALLRGDRKAAVGYFKAAIATGSSSTIEYIDSNVTLKQLGA</sequence>
<feature type="chain" id="PRO_5046118841" evidence="5">
    <location>
        <begin position="39"/>
        <end position="399"/>
    </location>
</feature>
<keyword evidence="2 3" id="KW-0802">TPR repeat</keyword>
<dbReference type="InterPro" id="IPR050498">
    <property type="entry name" value="Ycf3"/>
</dbReference>
<reference evidence="6 7" key="1">
    <citation type="journal article" date="2016" name="Antonie Van Leeuwenhoek">
        <title>Dongia soli sp. nov., isolated from soil from Dokdo, Korea.</title>
        <authorList>
            <person name="Kim D.U."/>
            <person name="Lee H."/>
            <person name="Kim H."/>
            <person name="Kim S.G."/>
            <person name="Ka J.O."/>
        </authorList>
    </citation>
    <scope>NUCLEOTIDE SEQUENCE [LARGE SCALE GENOMIC DNA]</scope>
    <source>
        <strain evidence="6 7">D78</strain>
    </source>
</reference>
<accession>A0ABU5E747</accession>
<feature type="region of interest" description="Disordered" evidence="4">
    <location>
        <begin position="46"/>
        <end position="66"/>
    </location>
</feature>
<evidence type="ECO:0000256" key="4">
    <source>
        <dbReference type="SAM" id="MobiDB-lite"/>
    </source>
</evidence>
<gene>
    <name evidence="6" type="ORF">SMD27_04730</name>
</gene>
<dbReference type="RefSeq" id="WP_320507169.1">
    <property type="nucleotide sequence ID" value="NZ_JAXCLW010000001.1"/>
</dbReference>
<dbReference type="InterPro" id="IPR019734">
    <property type="entry name" value="TPR_rpt"/>
</dbReference>
<evidence type="ECO:0000313" key="6">
    <source>
        <dbReference type="EMBL" id="MDY0882137.1"/>
    </source>
</evidence>
<dbReference type="Gene3D" id="1.25.40.10">
    <property type="entry name" value="Tetratricopeptide repeat domain"/>
    <property type="match status" value="2"/>
</dbReference>
<evidence type="ECO:0000256" key="2">
    <source>
        <dbReference type="ARBA" id="ARBA00022803"/>
    </source>
</evidence>
<dbReference type="PROSITE" id="PS50293">
    <property type="entry name" value="TPR_REGION"/>
    <property type="match status" value="1"/>
</dbReference>
<dbReference type="InterPro" id="IPR011990">
    <property type="entry name" value="TPR-like_helical_dom_sf"/>
</dbReference>
<name>A0ABU5E747_9PROT</name>
<dbReference type="Pfam" id="PF13432">
    <property type="entry name" value="TPR_16"/>
    <property type="match status" value="2"/>
</dbReference>
<protein>
    <submittedName>
        <fullName evidence="6">Tetratricopeptide repeat protein</fullName>
    </submittedName>
</protein>
<dbReference type="PANTHER" id="PTHR44858:SF1">
    <property type="entry name" value="UDP-N-ACETYLGLUCOSAMINE--PEPTIDE N-ACETYLGLUCOSAMINYLTRANSFERASE SPINDLY-RELATED"/>
    <property type="match status" value="1"/>
</dbReference>
<keyword evidence="7" id="KW-1185">Reference proteome</keyword>
<feature type="repeat" description="TPR" evidence="3">
    <location>
        <begin position="105"/>
        <end position="138"/>
    </location>
</feature>